<dbReference type="AlphaFoldDB" id="A0A242KC11"/>
<dbReference type="Proteomes" id="UP000195141">
    <property type="component" value="Chromosome"/>
</dbReference>
<dbReference type="InterPro" id="IPR043519">
    <property type="entry name" value="NT_sf"/>
</dbReference>
<sequence length="288" mass="33424">MRNQEFYSEFVKQFAKAGRKRSDMKAAYIIGSQARKKHPADQWSDLDILIYTADPAYYLETSDFLQQFGEIWSSFATKTLGGDKERLTLFAGGFQVDLVVKTAQEYDQQVASRQAPWLFKRGVQLIIDNTGHAEELLPKEDILPEKLPLNEATLNEMNQMFWFVTMYISKQLLREDNWAAKARDMDYKNILLQLIEWYEQSLHGSAYDTWHGGRFMKVWVESDIYNELFGIFGHFDLADSWSALEQSIRLFIKLNDGIQASTGIFIEKHLQANVTNWIKSKKADFAID</sequence>
<evidence type="ECO:0000313" key="2">
    <source>
        <dbReference type="EMBL" id="WYJ88658.1"/>
    </source>
</evidence>
<dbReference type="EMBL" id="CP147247">
    <property type="protein sequence ID" value="WYJ88658.1"/>
    <property type="molecule type" value="Genomic_DNA"/>
</dbReference>
<reference evidence="2" key="3">
    <citation type="submission" date="2024-03" db="EMBL/GenBank/DDBJ databases">
        <title>The Genome Sequence of Enterococcus sp. DIV0242b.</title>
        <authorList>
            <consortium name="The Broad Institute Genomics Platform"/>
            <consortium name="The Broad Institute Microbial Omics Core"/>
            <consortium name="The Broad Institute Genomic Center for Infectious Diseases"/>
            <person name="Earl A."/>
            <person name="Manson A."/>
            <person name="Gilmore M."/>
            <person name="Schwartman J."/>
            <person name="Shea T."/>
            <person name="Abouelleil A."/>
            <person name="Cao P."/>
            <person name="Chapman S."/>
            <person name="Cusick C."/>
            <person name="Young S."/>
            <person name="Neafsey D."/>
            <person name="Nusbaum C."/>
            <person name="Birren B."/>
        </authorList>
    </citation>
    <scope>NUCLEOTIDE SEQUENCE</scope>
    <source>
        <strain evidence="2">9E7_DIV0242</strain>
    </source>
</reference>
<accession>A0A242KC11</accession>
<reference evidence="1" key="1">
    <citation type="submission" date="2017-05" db="EMBL/GenBank/DDBJ databases">
        <title>The Genome Sequence of Enterococcus sp. 9E7_DIV0242.</title>
        <authorList>
            <consortium name="The Broad Institute Genomics Platform"/>
            <consortium name="The Broad Institute Genomic Center for Infectious Diseases"/>
            <person name="Earl A."/>
            <person name="Manson A."/>
            <person name="Schwartman J."/>
            <person name="Gilmore M."/>
            <person name="Abouelleil A."/>
            <person name="Cao P."/>
            <person name="Chapman S."/>
            <person name="Cusick C."/>
            <person name="Shea T."/>
            <person name="Young S."/>
            <person name="Neafsey D."/>
            <person name="Nusbaum C."/>
            <person name="Birren B."/>
        </authorList>
    </citation>
    <scope>NUCLEOTIDE SEQUENCE [LARGE SCALE GENOMIC DNA]</scope>
    <source>
        <strain evidence="1">9E7_DIV0242</strain>
    </source>
</reference>
<evidence type="ECO:0000313" key="1">
    <source>
        <dbReference type="EMBL" id="OTP18597.1"/>
    </source>
</evidence>
<dbReference type="EMBL" id="NGMM01000001">
    <property type="protein sequence ID" value="OTP18597.1"/>
    <property type="molecule type" value="Genomic_DNA"/>
</dbReference>
<gene>
    <name evidence="2" type="ORF">A5888_000377</name>
    <name evidence="1" type="ORF">A5888_000411</name>
</gene>
<dbReference type="SUPFAM" id="SSF81301">
    <property type="entry name" value="Nucleotidyltransferase"/>
    <property type="match status" value="1"/>
</dbReference>
<dbReference type="Gene3D" id="1.20.120.330">
    <property type="entry name" value="Nucleotidyltransferases domain 2"/>
    <property type="match status" value="1"/>
</dbReference>
<evidence type="ECO:0008006" key="4">
    <source>
        <dbReference type="Google" id="ProtNLM"/>
    </source>
</evidence>
<name>A0A242KC11_9ENTE</name>
<dbReference type="RefSeq" id="WP_086347568.1">
    <property type="nucleotide sequence ID" value="NZ_CP147247.1"/>
</dbReference>
<proteinExistence type="predicted"/>
<keyword evidence="3" id="KW-1185">Reference proteome</keyword>
<dbReference type="Gene3D" id="3.30.460.10">
    <property type="entry name" value="Beta Polymerase, domain 2"/>
    <property type="match status" value="1"/>
</dbReference>
<dbReference type="SUPFAM" id="SSF81631">
    <property type="entry name" value="PAP/OAS1 substrate-binding domain"/>
    <property type="match status" value="1"/>
</dbReference>
<dbReference type="InterPro" id="IPR007530">
    <property type="entry name" value="Aminoglycoside_adenylylTfrase"/>
</dbReference>
<evidence type="ECO:0000313" key="3">
    <source>
        <dbReference type="Proteomes" id="UP000195141"/>
    </source>
</evidence>
<dbReference type="OrthoDB" id="9776406at2"/>
<reference evidence="2" key="2">
    <citation type="submission" date="2017-05" db="EMBL/GenBank/DDBJ databases">
        <authorList>
            <consortium name="The Broad Institute Genomics Platform"/>
            <consortium name="The Broad Institute Genomic Center for Infectious Diseases"/>
            <person name="Earl A."/>
            <person name="Manson A."/>
            <person name="Schwartman J."/>
            <person name="Gilmore M."/>
            <person name="Abouelleil A."/>
            <person name="Cao P."/>
            <person name="Chapman S."/>
            <person name="Cusick C."/>
            <person name="Shea T."/>
            <person name="Young S."/>
            <person name="Neafsey D."/>
            <person name="Nusbaum C."/>
            <person name="Birren B."/>
        </authorList>
    </citation>
    <scope>NUCLEOTIDE SEQUENCE</scope>
    <source>
        <strain evidence="2">9E7_DIV0242</strain>
    </source>
</reference>
<protein>
    <recommendedName>
        <fullName evidence="4">Aminoglycoside 6-adenylyltransferase</fullName>
    </recommendedName>
</protein>
<dbReference type="Pfam" id="PF04439">
    <property type="entry name" value="Adenyl_transf"/>
    <property type="match status" value="1"/>
</dbReference>
<organism evidence="1">
    <name type="scientific">Candidatus Enterococcus clewellii</name>
    <dbReference type="NCBI Taxonomy" id="1834193"/>
    <lineage>
        <taxon>Bacteria</taxon>
        <taxon>Bacillati</taxon>
        <taxon>Bacillota</taxon>
        <taxon>Bacilli</taxon>
        <taxon>Lactobacillales</taxon>
        <taxon>Enterococcaceae</taxon>
        <taxon>Enterococcus</taxon>
    </lineage>
</organism>